<sequence>MKRQICSWLSFIFFTTVWSDQSIVYAQVLTDESNRSDVTVRIREPSIYLKQVIPPTFSRYPVRNNAFDIQATSDLIIDVVDHREGNNQWKLSYSLSWFHNQSSYEMNVSLKEGQFTASEGTIYQLNQDTTFKTGTSIHLVEVSEGSSQTYRYVIPKENFRITVPNNSPSGKYKAIQTVNLMNVGADVN</sequence>
<protein>
    <recommendedName>
        <fullName evidence="3">WxL domain-containing protein</fullName>
    </recommendedName>
</protein>
<dbReference type="AlphaFoldDB" id="A0A2C9XRP3"/>
<keyword evidence="2" id="KW-1185">Reference proteome</keyword>
<dbReference type="EMBL" id="NGMO01000001">
    <property type="protein sequence ID" value="OTP12387.1"/>
    <property type="molecule type" value="Genomic_DNA"/>
</dbReference>
<dbReference type="RefSeq" id="WP_086283822.1">
    <property type="nucleotide sequence ID" value="NZ_NGMO01000001.1"/>
</dbReference>
<evidence type="ECO:0000313" key="2">
    <source>
        <dbReference type="Proteomes" id="UP000194933"/>
    </source>
</evidence>
<organism evidence="1 2">
    <name type="scientific">Candidatus Enterococcus wittei</name>
    <dbReference type="NCBI Taxonomy" id="1987383"/>
    <lineage>
        <taxon>Bacteria</taxon>
        <taxon>Bacillati</taxon>
        <taxon>Bacillota</taxon>
        <taxon>Bacilli</taxon>
        <taxon>Lactobacillales</taxon>
        <taxon>Enterococcaceae</taxon>
        <taxon>Enterococcus</taxon>
    </lineage>
</organism>
<evidence type="ECO:0000313" key="1">
    <source>
        <dbReference type="EMBL" id="OTP12387.1"/>
    </source>
</evidence>
<evidence type="ECO:0008006" key="3">
    <source>
        <dbReference type="Google" id="ProtNLM"/>
    </source>
</evidence>
<proteinExistence type="predicted"/>
<name>A0A2C9XRP3_9ENTE</name>
<reference evidence="1 2" key="1">
    <citation type="submission" date="2017-05" db="EMBL/GenBank/DDBJ databases">
        <title>The Genome Sequence of Enterococcus sp. 10A9_DIV0425.</title>
        <authorList>
            <consortium name="The Broad Institute Genomics Platform"/>
            <consortium name="The Broad Institute Genomic Center for Infectious Diseases"/>
            <person name="Earl A."/>
            <person name="Manson A."/>
            <person name="Schwartman J."/>
            <person name="Gilmore M."/>
            <person name="Abouelleil A."/>
            <person name="Cao P."/>
            <person name="Chapman S."/>
            <person name="Cusick C."/>
            <person name="Shea T."/>
            <person name="Young S."/>
            <person name="Neafsey D."/>
            <person name="Nusbaum C."/>
            <person name="Birren B."/>
        </authorList>
    </citation>
    <scope>NUCLEOTIDE SEQUENCE [LARGE SCALE GENOMIC DNA]</scope>
    <source>
        <strain evidence="1 2">10A9_DIV0425</strain>
    </source>
</reference>
<dbReference type="STRING" id="1987383.A5844_000620"/>
<dbReference type="Proteomes" id="UP000194933">
    <property type="component" value="Unassembled WGS sequence"/>
</dbReference>
<comment type="caution">
    <text evidence="1">The sequence shown here is derived from an EMBL/GenBank/DDBJ whole genome shotgun (WGS) entry which is preliminary data.</text>
</comment>
<gene>
    <name evidence="1" type="ORF">A5844_000620</name>
</gene>
<accession>A0A2C9XRP3</accession>